<dbReference type="EMBL" id="BPLR01020917">
    <property type="protein sequence ID" value="GIX83961.1"/>
    <property type="molecule type" value="Genomic_DNA"/>
</dbReference>
<comment type="caution">
    <text evidence="1">The sequence shown here is derived from an EMBL/GenBank/DDBJ whole genome shotgun (WGS) entry which is preliminary data.</text>
</comment>
<evidence type="ECO:0008006" key="3">
    <source>
        <dbReference type="Google" id="ProtNLM"/>
    </source>
</evidence>
<name>A0AAV4NJ35_CAEEX</name>
<dbReference type="AlphaFoldDB" id="A0AAV4NJ35"/>
<reference evidence="1 2" key="1">
    <citation type="submission" date="2021-06" db="EMBL/GenBank/DDBJ databases">
        <title>Caerostris extrusa draft genome.</title>
        <authorList>
            <person name="Kono N."/>
            <person name="Arakawa K."/>
        </authorList>
    </citation>
    <scope>NUCLEOTIDE SEQUENCE [LARGE SCALE GENOMIC DNA]</scope>
</reference>
<protein>
    <recommendedName>
        <fullName evidence="3">DUF4283 domain-containing protein</fullName>
    </recommendedName>
</protein>
<keyword evidence="2" id="KW-1185">Reference proteome</keyword>
<evidence type="ECO:0000313" key="2">
    <source>
        <dbReference type="Proteomes" id="UP001054945"/>
    </source>
</evidence>
<dbReference type="Proteomes" id="UP001054945">
    <property type="component" value="Unassembled WGS sequence"/>
</dbReference>
<gene>
    <name evidence="1" type="ORF">CEXT_668741</name>
</gene>
<feature type="non-terminal residue" evidence="1">
    <location>
        <position position="1"/>
    </location>
</feature>
<evidence type="ECO:0000313" key="1">
    <source>
        <dbReference type="EMBL" id="GIX83961.1"/>
    </source>
</evidence>
<proteinExistence type="predicted"/>
<organism evidence="1 2">
    <name type="scientific">Caerostris extrusa</name>
    <name type="common">Bark spider</name>
    <name type="synonym">Caerostris bankana</name>
    <dbReference type="NCBI Taxonomy" id="172846"/>
    <lineage>
        <taxon>Eukaryota</taxon>
        <taxon>Metazoa</taxon>
        <taxon>Ecdysozoa</taxon>
        <taxon>Arthropoda</taxon>
        <taxon>Chelicerata</taxon>
        <taxon>Arachnida</taxon>
        <taxon>Araneae</taxon>
        <taxon>Araneomorphae</taxon>
        <taxon>Entelegynae</taxon>
        <taxon>Araneoidea</taxon>
        <taxon>Araneidae</taxon>
        <taxon>Caerostris</taxon>
    </lineage>
</organism>
<sequence>KRKCSVTESVLLGKEVNFFSAPFTPSTMAGAKRKCFLGGTSRFLVSAFLLFRSWVWTFCRELKRVLQDALDKGDTWLSWRKCFVYLSEDDIREMSSGVWFVRGSEKFKMK</sequence>
<accession>A0AAV4NJ35</accession>